<dbReference type="STRING" id="349519.LCK_00053"/>
<organism evidence="3 4">
    <name type="scientific">Leuconostoc citreum (strain KM20)</name>
    <dbReference type="NCBI Taxonomy" id="349519"/>
    <lineage>
        <taxon>Bacteria</taxon>
        <taxon>Bacillati</taxon>
        <taxon>Bacillota</taxon>
        <taxon>Bacilli</taxon>
        <taxon>Lactobacillales</taxon>
        <taxon>Lactobacillaceae</taxon>
        <taxon>Leuconostoc</taxon>
    </lineage>
</organism>
<protein>
    <submittedName>
        <fullName evidence="3">Carboxylesterase</fullName>
    </submittedName>
</protein>
<dbReference type="Gene3D" id="3.40.50.1820">
    <property type="entry name" value="alpha/beta hydrolase"/>
    <property type="match status" value="1"/>
</dbReference>
<dbReference type="SUPFAM" id="SSF53474">
    <property type="entry name" value="alpha/beta-Hydrolases"/>
    <property type="match status" value="1"/>
</dbReference>
<evidence type="ECO:0000259" key="2">
    <source>
        <dbReference type="Pfam" id="PF07859"/>
    </source>
</evidence>
<dbReference type="PANTHER" id="PTHR48081:SF8">
    <property type="entry name" value="ALPHA_BETA HYDROLASE FOLD-3 DOMAIN-CONTAINING PROTEIN-RELATED"/>
    <property type="match status" value="1"/>
</dbReference>
<dbReference type="KEGG" id="lci:LCK_00053"/>
<keyword evidence="4" id="KW-1185">Reference proteome</keyword>
<evidence type="ECO:0000313" key="4">
    <source>
        <dbReference type="Proteomes" id="UP000002166"/>
    </source>
</evidence>
<accession>B1MWG4</accession>
<dbReference type="AlphaFoldDB" id="B1MWG4"/>
<name>B1MWG4_LEUCK</name>
<dbReference type="InterPro" id="IPR029058">
    <property type="entry name" value="AB_hydrolase_fold"/>
</dbReference>
<dbReference type="Proteomes" id="UP000002166">
    <property type="component" value="Chromosome"/>
</dbReference>
<dbReference type="EMBL" id="DQ489736">
    <property type="protein sequence ID" value="ACA81886.1"/>
    <property type="molecule type" value="Genomic_DNA"/>
</dbReference>
<reference evidence="3 4" key="1">
    <citation type="journal article" date="2008" name="J. Bacteriol.">
        <title>Complete genome sequence of Leuconostoc citreum KM20.</title>
        <authorList>
            <person name="Kim J.F."/>
            <person name="Jeong H."/>
            <person name="Lee J.-S."/>
            <person name="Choi S.-H."/>
            <person name="Ha M."/>
            <person name="Hur C.-G."/>
            <person name="Kim J.-S."/>
            <person name="Lee S."/>
            <person name="Park H.-S."/>
            <person name="Park Y.-H."/>
            <person name="Oh T.K."/>
        </authorList>
    </citation>
    <scope>NUCLEOTIDE SEQUENCE [LARGE SCALE GENOMIC DNA]</scope>
    <source>
        <strain evidence="3 4">KM20</strain>
    </source>
</reference>
<dbReference type="SMR" id="B1MWG4"/>
<evidence type="ECO:0000313" key="3">
    <source>
        <dbReference type="EMBL" id="ACA81886.1"/>
    </source>
</evidence>
<gene>
    <name evidence="3" type="ordered locus">LCK_00053</name>
</gene>
<evidence type="ECO:0000256" key="1">
    <source>
        <dbReference type="ARBA" id="ARBA00022801"/>
    </source>
</evidence>
<feature type="domain" description="Alpha/beta hydrolase fold-3" evidence="2">
    <location>
        <begin position="64"/>
        <end position="273"/>
    </location>
</feature>
<dbReference type="InterPro" id="IPR013094">
    <property type="entry name" value="AB_hydrolase_3"/>
</dbReference>
<dbReference type="GO" id="GO:0016787">
    <property type="term" value="F:hydrolase activity"/>
    <property type="evidence" value="ECO:0007669"/>
    <property type="project" value="UniProtKB-KW"/>
</dbReference>
<proteinExistence type="predicted"/>
<keyword evidence="1" id="KW-0378">Hydrolase</keyword>
<dbReference type="Pfam" id="PF07859">
    <property type="entry name" value="Abhydrolase_3"/>
    <property type="match status" value="1"/>
</dbReference>
<sequence>MMTKNDMLEQAKNMRNQVAVYDLPLPDERHHGITRSEQTIDVPNQDALKLIIYTPNYLPSQGIILNFRGSGFMYPWTDGDYAFAKSLVYATNYTVIDVDYPIAPEHPFPAAVDAAFAAFKYVQESFTTFAPVDSPLIVMGHSAGGNLAVTTQLRAKKDGIPLANKVVLDFPVLDLATDAADKKYPDGKGIPVAESRLMNRFYLQNDTVDFAKNPMISPIFASTSDLLGFPTTIIHTAEFDSLRGEAETFAQHLVAAYVRVTLARYPNAYHGFTVVKTPIGQQSFEELVHDILK</sequence>
<dbReference type="InterPro" id="IPR050300">
    <property type="entry name" value="GDXG_lipolytic_enzyme"/>
</dbReference>
<dbReference type="HOGENOM" id="CLU_012494_6_0_9"/>
<dbReference type="RefSeq" id="WP_012305001.1">
    <property type="nucleotide sequence ID" value="NC_010471.1"/>
</dbReference>
<dbReference type="OrthoDB" id="9815425at2"/>
<dbReference type="PANTHER" id="PTHR48081">
    <property type="entry name" value="AB HYDROLASE SUPERFAMILY PROTEIN C4A8.06C"/>
    <property type="match status" value="1"/>
</dbReference>
<dbReference type="eggNOG" id="COG0657">
    <property type="taxonomic scope" value="Bacteria"/>
</dbReference>